<evidence type="ECO:0000256" key="9">
    <source>
        <dbReference type="ARBA" id="ARBA00023163"/>
    </source>
</evidence>
<gene>
    <name evidence="14" type="ORF">CDAUBV1_LOCUS6810</name>
</gene>
<evidence type="ECO:0000256" key="8">
    <source>
        <dbReference type="ARBA" id="ARBA00023015"/>
    </source>
</evidence>
<dbReference type="SMART" id="SM00360">
    <property type="entry name" value="RRM"/>
    <property type="match status" value="1"/>
</dbReference>
<feature type="domain" description="RRM" evidence="13">
    <location>
        <begin position="214"/>
        <end position="283"/>
    </location>
</feature>
<dbReference type="GO" id="GO:0034244">
    <property type="term" value="P:negative regulation of transcription elongation by RNA polymerase II"/>
    <property type="evidence" value="ECO:0007669"/>
    <property type="project" value="TreeGrafter"/>
</dbReference>
<evidence type="ECO:0000256" key="6">
    <source>
        <dbReference type="ARBA" id="ARBA00022491"/>
    </source>
</evidence>
<dbReference type="GO" id="GO:0005694">
    <property type="term" value="C:chromosome"/>
    <property type="evidence" value="ECO:0007669"/>
    <property type="project" value="UniProtKB-SubCell"/>
</dbReference>
<dbReference type="InterPro" id="IPR012677">
    <property type="entry name" value="Nucleotide-bd_a/b_plait_sf"/>
</dbReference>
<evidence type="ECO:0000256" key="4">
    <source>
        <dbReference type="ARBA" id="ARBA00014464"/>
    </source>
</evidence>
<dbReference type="Gene3D" id="3.30.70.330">
    <property type="match status" value="1"/>
</dbReference>
<evidence type="ECO:0000256" key="2">
    <source>
        <dbReference type="ARBA" id="ARBA00004286"/>
    </source>
</evidence>
<keyword evidence="10" id="KW-0539">Nucleus</keyword>
<comment type="caution">
    <text evidence="14">The sequence shown here is derived from an EMBL/GenBank/DDBJ whole genome shotgun (WGS) entry which is preliminary data.</text>
</comment>
<keyword evidence="5" id="KW-0158">Chromosome</keyword>
<evidence type="ECO:0000256" key="10">
    <source>
        <dbReference type="ARBA" id="ARBA00023242"/>
    </source>
</evidence>
<evidence type="ECO:0000256" key="11">
    <source>
        <dbReference type="PROSITE-ProRule" id="PRU00176"/>
    </source>
</evidence>
<feature type="region of interest" description="Disordered" evidence="12">
    <location>
        <begin position="289"/>
        <end position="346"/>
    </location>
</feature>
<evidence type="ECO:0000259" key="13">
    <source>
        <dbReference type="PROSITE" id="PS50102"/>
    </source>
</evidence>
<feature type="region of interest" description="Disordered" evidence="12">
    <location>
        <begin position="180"/>
        <end position="206"/>
    </location>
</feature>
<keyword evidence="9" id="KW-0804">Transcription</keyword>
<dbReference type="Proteomes" id="UP001497525">
    <property type="component" value="Unassembled WGS sequence"/>
</dbReference>
<evidence type="ECO:0000256" key="12">
    <source>
        <dbReference type="SAM" id="MobiDB-lite"/>
    </source>
</evidence>
<organism evidence="14 15">
    <name type="scientific">Calicophoron daubneyi</name>
    <name type="common">Rumen fluke</name>
    <name type="synonym">Paramphistomum daubneyi</name>
    <dbReference type="NCBI Taxonomy" id="300641"/>
    <lineage>
        <taxon>Eukaryota</taxon>
        <taxon>Metazoa</taxon>
        <taxon>Spiralia</taxon>
        <taxon>Lophotrochozoa</taxon>
        <taxon>Platyhelminthes</taxon>
        <taxon>Trematoda</taxon>
        <taxon>Digenea</taxon>
        <taxon>Plagiorchiida</taxon>
        <taxon>Pronocephalata</taxon>
        <taxon>Paramphistomoidea</taxon>
        <taxon>Paramphistomidae</taxon>
        <taxon>Calicophoron</taxon>
    </lineage>
</organism>
<evidence type="ECO:0000313" key="14">
    <source>
        <dbReference type="EMBL" id="CAL5133538.1"/>
    </source>
</evidence>
<dbReference type="InterPro" id="IPR000504">
    <property type="entry name" value="RRM_dom"/>
</dbReference>
<sequence>MTTDDLIQDLGKNVDADELLQSFLIDVPREYTEAERAVKKELSALRKMRRILIELNHIKKEEKPRSIKPCEKAKEEAMQLLRSGAISIVDKKDRHTFKRKLKDNDEDDLCAQKPKKHTLKEKSALYSNFTRGPKLFPPYSDDRRVKPASVDEVKPLISGDGSDRLSPLEAAASKRKQQLISLSDEVENPTPVSSQNDVSESNYSSQLSAQSSEATLYVAYHNVTESFLHEMFEPYGTIARIKIGEQHNHAYVTFTTREMAEKALELDHQMVSNRLLRVNYARRQVQRRRECPRNMRPFSPTSIFGHPNRRPPFSHDAPMSKDSQTTPSSDEPPRDLVTYEDLYDNE</sequence>
<feature type="region of interest" description="Disordered" evidence="12">
    <location>
        <begin position="136"/>
        <end position="165"/>
    </location>
</feature>
<evidence type="ECO:0000256" key="1">
    <source>
        <dbReference type="ARBA" id="ARBA00004123"/>
    </source>
</evidence>
<dbReference type="PANTHER" id="PTHR17250:SF0">
    <property type="entry name" value="NEGATIVE ELONGATION FACTOR E"/>
    <property type="match status" value="1"/>
</dbReference>
<protein>
    <recommendedName>
        <fullName evidence="4">Negative elongation factor E</fullName>
    </recommendedName>
</protein>
<feature type="compositionally biased region" description="Basic and acidic residues" evidence="12">
    <location>
        <begin position="140"/>
        <end position="154"/>
    </location>
</feature>
<dbReference type="InterPro" id="IPR035979">
    <property type="entry name" value="RBD_domain_sf"/>
</dbReference>
<evidence type="ECO:0000256" key="5">
    <source>
        <dbReference type="ARBA" id="ARBA00022454"/>
    </source>
</evidence>
<evidence type="ECO:0000313" key="15">
    <source>
        <dbReference type="Proteomes" id="UP001497525"/>
    </source>
</evidence>
<proteinExistence type="inferred from homology"/>
<dbReference type="PROSITE" id="PS50102">
    <property type="entry name" value="RRM"/>
    <property type="match status" value="1"/>
</dbReference>
<comment type="subcellular location">
    <subcellularLocation>
        <location evidence="2">Chromosome</location>
    </subcellularLocation>
    <subcellularLocation>
        <location evidence="1">Nucleus</location>
    </subcellularLocation>
</comment>
<dbReference type="Pfam" id="PF00076">
    <property type="entry name" value="RRM_1"/>
    <property type="match status" value="1"/>
</dbReference>
<keyword evidence="8" id="KW-0805">Transcription regulation</keyword>
<dbReference type="InterPro" id="IPR033102">
    <property type="entry name" value="NELFE"/>
</dbReference>
<evidence type="ECO:0000256" key="7">
    <source>
        <dbReference type="ARBA" id="ARBA00022884"/>
    </source>
</evidence>
<comment type="similarity">
    <text evidence="3">Belongs to the RRM NELF-E family.</text>
</comment>
<keyword evidence="6" id="KW-0678">Repressor</keyword>
<dbReference type="AlphaFoldDB" id="A0AAV2T7Z6"/>
<dbReference type="PANTHER" id="PTHR17250">
    <property type="entry name" value="NEGATIVE ELONGATION FACTOR E"/>
    <property type="match status" value="1"/>
</dbReference>
<keyword evidence="7 11" id="KW-0694">RNA-binding</keyword>
<dbReference type="GO" id="GO:0003723">
    <property type="term" value="F:RNA binding"/>
    <property type="evidence" value="ECO:0007669"/>
    <property type="project" value="UniProtKB-UniRule"/>
</dbReference>
<reference evidence="14" key="1">
    <citation type="submission" date="2024-06" db="EMBL/GenBank/DDBJ databases">
        <authorList>
            <person name="Liu X."/>
            <person name="Lenzi L."/>
            <person name="Haldenby T S."/>
            <person name="Uol C."/>
        </authorList>
    </citation>
    <scope>NUCLEOTIDE SEQUENCE</scope>
</reference>
<evidence type="ECO:0000256" key="3">
    <source>
        <dbReference type="ARBA" id="ARBA00006120"/>
    </source>
</evidence>
<accession>A0AAV2T7Z6</accession>
<dbReference type="EMBL" id="CAXLJL010000156">
    <property type="protein sequence ID" value="CAL5133538.1"/>
    <property type="molecule type" value="Genomic_DNA"/>
</dbReference>
<dbReference type="SUPFAM" id="SSF54928">
    <property type="entry name" value="RNA-binding domain, RBD"/>
    <property type="match status" value="1"/>
</dbReference>
<name>A0AAV2T7Z6_CALDB</name>
<dbReference type="GO" id="GO:0032021">
    <property type="term" value="C:NELF complex"/>
    <property type="evidence" value="ECO:0007669"/>
    <property type="project" value="InterPro"/>
</dbReference>